<evidence type="ECO:0000313" key="1">
    <source>
        <dbReference type="EMBL" id="EFW17167.1"/>
    </source>
</evidence>
<reference evidence="2" key="1">
    <citation type="journal article" date="2010" name="Genome Res.">
        <title>Population genomic sequencing of Coccidioides fungi reveals recent hybridization and transposon control.</title>
        <authorList>
            <person name="Neafsey D.E."/>
            <person name="Barker B.M."/>
            <person name="Sharpton T.J."/>
            <person name="Stajich J.E."/>
            <person name="Park D.J."/>
            <person name="Whiston E."/>
            <person name="Hung C.-Y."/>
            <person name="McMahan C."/>
            <person name="White J."/>
            <person name="Sykes S."/>
            <person name="Heiman D."/>
            <person name="Young S."/>
            <person name="Zeng Q."/>
            <person name="Abouelleil A."/>
            <person name="Aftuck L."/>
            <person name="Bessette D."/>
            <person name="Brown A."/>
            <person name="FitzGerald M."/>
            <person name="Lui A."/>
            <person name="Macdonald J.P."/>
            <person name="Priest M."/>
            <person name="Orbach M.J."/>
            <person name="Galgiani J.N."/>
            <person name="Kirkland T.N."/>
            <person name="Cole G.T."/>
            <person name="Birren B.W."/>
            <person name="Henn M.R."/>
            <person name="Taylor J.W."/>
            <person name="Rounsley S.D."/>
        </authorList>
    </citation>
    <scope>NUCLEOTIDE SEQUENCE [LARGE SCALE GENOMIC DNA]</scope>
    <source>
        <strain evidence="2">RMSCC 757 / Silveira</strain>
    </source>
</reference>
<accession>E9D9D3</accession>
<dbReference type="EMBL" id="GL636495">
    <property type="protein sequence ID" value="EFW17167.1"/>
    <property type="molecule type" value="Genomic_DNA"/>
</dbReference>
<evidence type="ECO:0000313" key="2">
    <source>
        <dbReference type="Proteomes" id="UP000002497"/>
    </source>
</evidence>
<name>E9D9D3_COCPS</name>
<protein>
    <submittedName>
        <fullName evidence="1">Predicted protein</fullName>
    </submittedName>
</protein>
<dbReference type="HOGENOM" id="CLU_1875244_0_0_1"/>
<sequence>MMPSFRDGRFHGEGGFFLVPPPSTEKVSRPYNTIQQPSTSLALSTTPHGADGDDAWSMDMDFNLGMLQTTVTADIQISLQELPAPGAWATSFMSTNGTTGFSVGGQPSPSTFKDKGFLILLSKGLQQSDAYSLQFE</sequence>
<gene>
    <name evidence="1" type="ORF">CPSG_06435</name>
</gene>
<reference evidence="2" key="2">
    <citation type="submission" date="2010-03" db="EMBL/GenBank/DDBJ databases">
        <title>The genome sequence of Coccidioides posadasii strain Silveira.</title>
        <authorList>
            <consortium name="The Broad Institute Genome Sequencing Center for Infectious Disease"/>
            <person name="Neafsey D."/>
            <person name="Orbach M."/>
            <person name="Henn M.R."/>
            <person name="Cole G.T."/>
            <person name="Galgiani J."/>
            <person name="Gardner M.J."/>
            <person name="Kirkland T.N."/>
            <person name="Taylor J.W."/>
            <person name="Young S.K."/>
            <person name="Zeng Q."/>
            <person name="Koehrsen M."/>
            <person name="Alvarado L."/>
            <person name="Berlin A."/>
            <person name="Borenstein D."/>
            <person name="Chapman S.B."/>
            <person name="Chen Z."/>
            <person name="Engels R."/>
            <person name="Freedman E."/>
            <person name="Gellesch M."/>
            <person name="Goldberg J."/>
            <person name="Griggs A."/>
            <person name="Gujja S."/>
            <person name="Heilman E."/>
            <person name="Heiman D."/>
            <person name="Howarth C."/>
            <person name="Jen D."/>
            <person name="Larson L."/>
            <person name="Mehta T."/>
            <person name="Neiman D."/>
            <person name="Park D."/>
            <person name="Pearson M."/>
            <person name="Richards J."/>
            <person name="Roberts A."/>
            <person name="Saif S."/>
            <person name="Shea T."/>
            <person name="Shenoy N."/>
            <person name="Sisk P."/>
            <person name="Stolte C."/>
            <person name="Sykes S."/>
            <person name="Walk T."/>
            <person name="White J."/>
            <person name="Yandava C."/>
            <person name="Haas B."/>
            <person name="Nusbaum C."/>
            <person name="Birren B."/>
        </authorList>
    </citation>
    <scope>NUCLEOTIDE SEQUENCE [LARGE SCALE GENOMIC DNA]</scope>
    <source>
        <strain evidence="2">RMSCC 757 / Silveira</strain>
    </source>
</reference>
<proteinExistence type="predicted"/>
<dbReference type="Proteomes" id="UP000002497">
    <property type="component" value="Unassembled WGS sequence"/>
</dbReference>
<organism evidence="2">
    <name type="scientific">Coccidioides posadasii (strain RMSCC 757 / Silveira)</name>
    <name type="common">Valley fever fungus</name>
    <dbReference type="NCBI Taxonomy" id="443226"/>
    <lineage>
        <taxon>Eukaryota</taxon>
        <taxon>Fungi</taxon>
        <taxon>Dikarya</taxon>
        <taxon>Ascomycota</taxon>
        <taxon>Pezizomycotina</taxon>
        <taxon>Eurotiomycetes</taxon>
        <taxon>Eurotiomycetidae</taxon>
        <taxon>Onygenales</taxon>
        <taxon>Onygenaceae</taxon>
        <taxon>Coccidioides</taxon>
    </lineage>
</organism>
<dbReference type="AlphaFoldDB" id="E9D9D3"/>
<dbReference type="VEuPathDB" id="FungiDB:CPSG_06435"/>
<keyword evidence="2" id="KW-1185">Reference proteome</keyword>